<organism evidence="3 4">
    <name type="scientific">Pantoea endophytica</name>
    <dbReference type="NCBI Taxonomy" id="92488"/>
    <lineage>
        <taxon>Bacteria</taxon>
        <taxon>Pseudomonadati</taxon>
        <taxon>Pseudomonadota</taxon>
        <taxon>Gammaproteobacteria</taxon>
        <taxon>Enterobacterales</taxon>
        <taxon>Erwiniaceae</taxon>
        <taxon>Pantoea</taxon>
    </lineage>
</organism>
<dbReference type="InterPro" id="IPR007712">
    <property type="entry name" value="RelE/ParE_toxin"/>
</dbReference>
<dbReference type="Proteomes" id="UP000234296">
    <property type="component" value="Unassembled WGS sequence"/>
</dbReference>
<comment type="similarity">
    <text evidence="2">Belongs to the RelE toxin family.</text>
</comment>
<evidence type="ECO:0000313" key="3">
    <source>
        <dbReference type="EMBL" id="PLR20817.1"/>
    </source>
</evidence>
<evidence type="ECO:0000256" key="1">
    <source>
        <dbReference type="ARBA" id="ARBA00022649"/>
    </source>
</evidence>
<dbReference type="Pfam" id="PF05016">
    <property type="entry name" value="ParE_toxin"/>
    <property type="match status" value="1"/>
</dbReference>
<accession>A0ABX4SMV6</accession>
<sequence length="96" mass="11359">MKRTITIKPEADADLMKIWIYGYWNYGEQLADDYSARFAQLFDKLAMFDLGRKRPDLGQQIYSLPFEQHIVIYRAEVDEIFIGRILHHSQDVSAEF</sequence>
<evidence type="ECO:0000256" key="2">
    <source>
        <dbReference type="PIRNR" id="PIRNR029218"/>
    </source>
</evidence>
<reference evidence="4" key="1">
    <citation type="submission" date="2017-12" db="EMBL/GenBank/DDBJ databases">
        <title>The genome sequence of Pantoea sp. 596.</title>
        <authorList>
            <person name="Gao J."/>
            <person name="Mao X."/>
            <person name="Sun J."/>
        </authorList>
    </citation>
    <scope>NUCLEOTIDE SEQUENCE [LARGE SCALE GENOMIC DNA]</scope>
    <source>
        <strain evidence="4">596</strain>
    </source>
</reference>
<dbReference type="RefSeq" id="WP_101763842.1">
    <property type="nucleotide sequence ID" value="NZ_JAFLWX010000005.1"/>
</dbReference>
<dbReference type="InterPro" id="IPR028344">
    <property type="entry name" value="ParE1/4"/>
</dbReference>
<dbReference type="PIRSF" id="PIRSF029218">
    <property type="entry name" value="ParE"/>
    <property type="match status" value="1"/>
</dbReference>
<protein>
    <recommendedName>
        <fullName evidence="2">Toxin</fullName>
    </recommendedName>
</protein>
<keyword evidence="4" id="KW-1185">Reference proteome</keyword>
<proteinExistence type="inferred from homology"/>
<dbReference type="Gene3D" id="3.30.2310.20">
    <property type="entry name" value="RelE-like"/>
    <property type="match status" value="1"/>
</dbReference>
<dbReference type="EMBL" id="PJRT01000031">
    <property type="protein sequence ID" value="PLR20817.1"/>
    <property type="molecule type" value="Genomic_DNA"/>
</dbReference>
<name>A0ABX4SMV6_9GAMM</name>
<comment type="caution">
    <text evidence="3">The sequence shown here is derived from an EMBL/GenBank/DDBJ whole genome shotgun (WGS) entry which is preliminary data.</text>
</comment>
<dbReference type="InterPro" id="IPR035093">
    <property type="entry name" value="RelE/ParE_toxin_dom_sf"/>
</dbReference>
<evidence type="ECO:0000313" key="4">
    <source>
        <dbReference type="Proteomes" id="UP000234296"/>
    </source>
</evidence>
<keyword evidence="1" id="KW-1277">Toxin-antitoxin system</keyword>
<gene>
    <name evidence="3" type="ORF">PZBJ_19405</name>
</gene>